<evidence type="ECO:0008006" key="3">
    <source>
        <dbReference type="Google" id="ProtNLM"/>
    </source>
</evidence>
<gene>
    <name evidence="1" type="primary">Acey_s0238.g3297</name>
    <name evidence="1" type="ORF">Y032_0238g3297</name>
</gene>
<reference evidence="2" key="1">
    <citation type="journal article" date="2015" name="Nat. Genet.">
        <title>The genome and transcriptome of the zoonotic hookworm Ancylostoma ceylanicum identify infection-specific gene families.</title>
        <authorList>
            <person name="Schwarz E.M."/>
            <person name="Hu Y."/>
            <person name="Antoshechkin I."/>
            <person name="Miller M.M."/>
            <person name="Sternberg P.W."/>
            <person name="Aroian R.V."/>
        </authorList>
    </citation>
    <scope>NUCLEOTIDE SEQUENCE</scope>
    <source>
        <strain evidence="2">HY135</strain>
    </source>
</reference>
<organism evidence="1 2">
    <name type="scientific">Ancylostoma ceylanicum</name>
    <dbReference type="NCBI Taxonomy" id="53326"/>
    <lineage>
        <taxon>Eukaryota</taxon>
        <taxon>Metazoa</taxon>
        <taxon>Ecdysozoa</taxon>
        <taxon>Nematoda</taxon>
        <taxon>Chromadorea</taxon>
        <taxon>Rhabditida</taxon>
        <taxon>Rhabditina</taxon>
        <taxon>Rhabditomorpha</taxon>
        <taxon>Strongyloidea</taxon>
        <taxon>Ancylostomatidae</taxon>
        <taxon>Ancylostomatinae</taxon>
        <taxon>Ancylostoma</taxon>
    </lineage>
</organism>
<accession>A0A016SE99</accession>
<proteinExistence type="predicted"/>
<keyword evidence="2" id="KW-1185">Reference proteome</keyword>
<dbReference type="AlphaFoldDB" id="A0A016SE99"/>
<evidence type="ECO:0000313" key="2">
    <source>
        <dbReference type="Proteomes" id="UP000024635"/>
    </source>
</evidence>
<dbReference type="Proteomes" id="UP000024635">
    <property type="component" value="Unassembled WGS sequence"/>
</dbReference>
<evidence type="ECO:0000313" key="1">
    <source>
        <dbReference type="EMBL" id="EYB89013.1"/>
    </source>
</evidence>
<protein>
    <recommendedName>
        <fullName evidence="3">Reverse transcriptase domain-containing protein</fullName>
    </recommendedName>
</protein>
<comment type="caution">
    <text evidence="1">The sequence shown here is derived from an EMBL/GenBank/DDBJ whole genome shotgun (WGS) entry which is preliminary data.</text>
</comment>
<name>A0A016SE99_9BILA</name>
<dbReference type="EMBL" id="JARK01001574">
    <property type="protein sequence ID" value="EYB89013.1"/>
    <property type="molecule type" value="Genomic_DNA"/>
</dbReference>
<sequence>MIDCVPVHRPYYVLCLTMKIFERNLKLDTAPDALQAVRLLAEKHREDGKLQLALLDLDKAFDVATRELIRLSLRARVLEEYAF</sequence>